<keyword evidence="3" id="KW-1185">Reference proteome</keyword>
<proteinExistence type="predicted"/>
<dbReference type="Proteomes" id="UP000248021">
    <property type="component" value="Unassembled WGS sequence"/>
</dbReference>
<protein>
    <submittedName>
        <fullName evidence="2">Uncharacterized protein</fullName>
    </submittedName>
</protein>
<accession>A0A2V3TZ05</accession>
<feature type="region of interest" description="Disordered" evidence="1">
    <location>
        <begin position="107"/>
        <end position="144"/>
    </location>
</feature>
<dbReference type="OrthoDB" id="8018923at2"/>
<sequence length="144" mass="15807">MTNVPPNSEDQSSSVAALGLRWAALRGMLASPLINADDQKSLRDDLLRELRTVERSIGSIEARNTFEVSAKIDVIKEALKHIGFGDTGWGQDLLESIRRDVMNMAHSVAKNDPRQPGHPMRPVGRSMETPTPGPAPQQQPRSES</sequence>
<name>A0A2V3TZ05_9HYPH</name>
<dbReference type="EMBL" id="QJJK01000011">
    <property type="protein sequence ID" value="PXW54684.1"/>
    <property type="molecule type" value="Genomic_DNA"/>
</dbReference>
<dbReference type="RefSeq" id="WP_110377137.1">
    <property type="nucleotide sequence ID" value="NZ_CAKNFM010000006.1"/>
</dbReference>
<comment type="caution">
    <text evidence="2">The sequence shown here is derived from an EMBL/GenBank/DDBJ whole genome shotgun (WGS) entry which is preliminary data.</text>
</comment>
<evidence type="ECO:0000313" key="3">
    <source>
        <dbReference type="Proteomes" id="UP000248021"/>
    </source>
</evidence>
<gene>
    <name evidence="2" type="ORF">C7450_111216</name>
</gene>
<organism evidence="2 3">
    <name type="scientific">Chelatococcus asaccharovorans</name>
    <dbReference type="NCBI Taxonomy" id="28210"/>
    <lineage>
        <taxon>Bacteria</taxon>
        <taxon>Pseudomonadati</taxon>
        <taxon>Pseudomonadota</taxon>
        <taxon>Alphaproteobacteria</taxon>
        <taxon>Hyphomicrobiales</taxon>
        <taxon>Chelatococcaceae</taxon>
        <taxon>Chelatococcus</taxon>
    </lineage>
</organism>
<dbReference type="AlphaFoldDB" id="A0A2V3TZ05"/>
<evidence type="ECO:0000256" key="1">
    <source>
        <dbReference type="SAM" id="MobiDB-lite"/>
    </source>
</evidence>
<reference evidence="2 3" key="1">
    <citation type="submission" date="2018-05" db="EMBL/GenBank/DDBJ databases">
        <title>Genomic Encyclopedia of Type Strains, Phase IV (KMG-IV): sequencing the most valuable type-strain genomes for metagenomic binning, comparative biology and taxonomic classification.</title>
        <authorList>
            <person name="Goeker M."/>
        </authorList>
    </citation>
    <scope>NUCLEOTIDE SEQUENCE [LARGE SCALE GENOMIC DNA]</scope>
    <source>
        <strain evidence="2 3">DSM 6462</strain>
    </source>
</reference>
<evidence type="ECO:0000313" key="2">
    <source>
        <dbReference type="EMBL" id="PXW54684.1"/>
    </source>
</evidence>